<dbReference type="SUPFAM" id="SSF53335">
    <property type="entry name" value="S-adenosyl-L-methionine-dependent methyltransferases"/>
    <property type="match status" value="1"/>
</dbReference>
<evidence type="ECO:0000256" key="4">
    <source>
        <dbReference type="ARBA" id="ARBA00022691"/>
    </source>
</evidence>
<dbReference type="InterPro" id="IPR001525">
    <property type="entry name" value="C5_MeTfrase"/>
</dbReference>
<name>A0ABW5MC94_9BACT</name>
<evidence type="ECO:0000256" key="7">
    <source>
        <dbReference type="PROSITE-ProRule" id="PRU01016"/>
    </source>
</evidence>
<comment type="caution">
    <text evidence="9">The sequence shown here is derived from an EMBL/GenBank/DDBJ whole genome shotgun (WGS) entry which is preliminary data.</text>
</comment>
<dbReference type="PROSITE" id="PS51679">
    <property type="entry name" value="SAM_MT_C5"/>
    <property type="match status" value="1"/>
</dbReference>
<dbReference type="GO" id="GO:0032259">
    <property type="term" value="P:methylation"/>
    <property type="evidence" value="ECO:0007669"/>
    <property type="project" value="UniProtKB-KW"/>
</dbReference>
<evidence type="ECO:0000256" key="2">
    <source>
        <dbReference type="ARBA" id="ARBA00022603"/>
    </source>
</evidence>
<gene>
    <name evidence="9" type="ORF">ACFSUS_28645</name>
</gene>
<dbReference type="PANTHER" id="PTHR10629:SF52">
    <property type="entry name" value="DNA (CYTOSINE-5)-METHYLTRANSFERASE 1"/>
    <property type="match status" value="1"/>
</dbReference>
<dbReference type="PANTHER" id="PTHR10629">
    <property type="entry name" value="CYTOSINE-SPECIFIC METHYLTRANSFERASE"/>
    <property type="match status" value="1"/>
</dbReference>
<evidence type="ECO:0000313" key="10">
    <source>
        <dbReference type="Proteomes" id="UP001597469"/>
    </source>
</evidence>
<reference evidence="10" key="1">
    <citation type="journal article" date="2019" name="Int. J. Syst. Evol. Microbiol.">
        <title>The Global Catalogue of Microorganisms (GCM) 10K type strain sequencing project: providing services to taxonomists for standard genome sequencing and annotation.</title>
        <authorList>
            <consortium name="The Broad Institute Genomics Platform"/>
            <consortium name="The Broad Institute Genome Sequencing Center for Infectious Disease"/>
            <person name="Wu L."/>
            <person name="Ma J."/>
        </authorList>
    </citation>
    <scope>NUCLEOTIDE SEQUENCE [LARGE SCALE GENOMIC DNA]</scope>
    <source>
        <strain evidence="10">KCTC 42805</strain>
    </source>
</reference>
<comment type="similarity">
    <text evidence="7 8">Belongs to the class I-like SAM-binding methyltransferase superfamily. C5-methyltransferase family.</text>
</comment>
<dbReference type="EMBL" id="JBHULN010000036">
    <property type="protein sequence ID" value="MFD2574635.1"/>
    <property type="molecule type" value="Genomic_DNA"/>
</dbReference>
<evidence type="ECO:0000313" key="9">
    <source>
        <dbReference type="EMBL" id="MFD2574635.1"/>
    </source>
</evidence>
<evidence type="ECO:0000256" key="8">
    <source>
        <dbReference type="RuleBase" id="RU000416"/>
    </source>
</evidence>
<keyword evidence="2 7" id="KW-0489">Methyltransferase</keyword>
<evidence type="ECO:0000256" key="1">
    <source>
        <dbReference type="ARBA" id="ARBA00011975"/>
    </source>
</evidence>
<dbReference type="NCBIfam" id="TIGR00675">
    <property type="entry name" value="dcm"/>
    <property type="match status" value="1"/>
</dbReference>
<evidence type="ECO:0000256" key="6">
    <source>
        <dbReference type="ARBA" id="ARBA00047422"/>
    </source>
</evidence>
<keyword evidence="4 7" id="KW-0949">S-adenosyl-L-methionine</keyword>
<sequence length="509" mass="57854">MYKKKLERFFNGGSLRVLDLFAGCGGISLGFQLAGFEIIGAVEIDPDAARTHAMNFCRHEPAEIREIHGRARDITVIEPEDLLEELGFTESADQVVDIIVGGPPCQAYTRVGRAKLREVAEHPEAYKQDARGNLYLRYLEYVRRLKPLALVMENVPDVLNYGGHNVAEETCEVLESLGYTCRYTLLNSSFYGVPQMRERMFLVAYREEFHVEVNFPDSEYWIDLPRGYHGSRQVALKTVAADLFSDTRHYVEVPRIANNLPLAVTAQQALGDLPSKVNHLTPGGMKRGARRFDELEEYTNEAEPGTYAYLMRNWPGFESTKGVSDHVIRSLPRDYAIFRRMLPGDQYPQAYSHARQMFEEELRKRYGRKLPAVDSPEYQNLYNKIVPPYDPAKFPNKWRKMEPDQPARTLMAHLGKDSYSHIHYDSQQARTISVREAARLQSFPDGFVFSGTMNPAFKQIGNAVPPLLANAVARSIFHTLTQIRANTNATQTRVEAVDTLRSDILQAVL</sequence>
<comment type="catalytic activity">
    <reaction evidence="6">
        <text>a 2'-deoxycytidine in DNA + S-adenosyl-L-methionine = a 5-methyl-2'-deoxycytidine in DNA + S-adenosyl-L-homocysteine + H(+)</text>
        <dbReference type="Rhea" id="RHEA:13681"/>
        <dbReference type="Rhea" id="RHEA-COMP:11369"/>
        <dbReference type="Rhea" id="RHEA-COMP:11370"/>
        <dbReference type="ChEBI" id="CHEBI:15378"/>
        <dbReference type="ChEBI" id="CHEBI:57856"/>
        <dbReference type="ChEBI" id="CHEBI:59789"/>
        <dbReference type="ChEBI" id="CHEBI:85452"/>
        <dbReference type="ChEBI" id="CHEBI:85454"/>
        <dbReference type="EC" id="2.1.1.37"/>
    </reaction>
</comment>
<dbReference type="GO" id="GO:0003886">
    <property type="term" value="F:DNA (cytosine-5-)-methyltransferase activity"/>
    <property type="evidence" value="ECO:0007669"/>
    <property type="project" value="UniProtKB-EC"/>
</dbReference>
<proteinExistence type="inferred from homology"/>
<feature type="active site" evidence="7">
    <location>
        <position position="105"/>
    </location>
</feature>
<dbReference type="InterPro" id="IPR031303">
    <property type="entry name" value="C5_meth_CS"/>
</dbReference>
<dbReference type="Gene3D" id="3.40.50.150">
    <property type="entry name" value="Vaccinia Virus protein VP39"/>
    <property type="match status" value="1"/>
</dbReference>
<keyword evidence="3 7" id="KW-0808">Transferase</keyword>
<dbReference type="RefSeq" id="WP_381528674.1">
    <property type="nucleotide sequence ID" value="NZ_JBHULN010000036.1"/>
</dbReference>
<organism evidence="9 10">
    <name type="scientific">Spirosoma soli</name>
    <dbReference type="NCBI Taxonomy" id="1770529"/>
    <lineage>
        <taxon>Bacteria</taxon>
        <taxon>Pseudomonadati</taxon>
        <taxon>Bacteroidota</taxon>
        <taxon>Cytophagia</taxon>
        <taxon>Cytophagales</taxon>
        <taxon>Cytophagaceae</taxon>
        <taxon>Spirosoma</taxon>
    </lineage>
</organism>
<accession>A0ABW5MC94</accession>
<protein>
    <recommendedName>
        <fullName evidence="1">DNA (cytosine-5-)-methyltransferase</fullName>
        <ecNumber evidence="1">2.1.1.37</ecNumber>
    </recommendedName>
</protein>
<keyword evidence="5" id="KW-0680">Restriction system</keyword>
<dbReference type="InterPro" id="IPR050390">
    <property type="entry name" value="C5-Methyltransferase"/>
</dbReference>
<dbReference type="Gene3D" id="3.90.120.10">
    <property type="entry name" value="DNA Methylase, subunit A, domain 2"/>
    <property type="match status" value="1"/>
</dbReference>
<evidence type="ECO:0000256" key="3">
    <source>
        <dbReference type="ARBA" id="ARBA00022679"/>
    </source>
</evidence>
<evidence type="ECO:0000256" key="5">
    <source>
        <dbReference type="ARBA" id="ARBA00022747"/>
    </source>
</evidence>
<dbReference type="Pfam" id="PF00145">
    <property type="entry name" value="DNA_methylase"/>
    <property type="match status" value="1"/>
</dbReference>
<dbReference type="EC" id="2.1.1.37" evidence="1"/>
<keyword evidence="10" id="KW-1185">Reference proteome</keyword>
<dbReference type="PRINTS" id="PR00105">
    <property type="entry name" value="C5METTRFRASE"/>
</dbReference>
<dbReference type="PROSITE" id="PS00095">
    <property type="entry name" value="C5_MTASE_2"/>
    <property type="match status" value="1"/>
</dbReference>
<dbReference type="InterPro" id="IPR029063">
    <property type="entry name" value="SAM-dependent_MTases_sf"/>
</dbReference>
<dbReference type="Proteomes" id="UP001597469">
    <property type="component" value="Unassembled WGS sequence"/>
</dbReference>